<evidence type="ECO:0000256" key="1">
    <source>
        <dbReference type="SAM" id="Phobius"/>
    </source>
</evidence>
<feature type="transmembrane region" description="Helical" evidence="1">
    <location>
        <begin position="50"/>
        <end position="71"/>
    </location>
</feature>
<proteinExistence type="predicted"/>
<keyword evidence="1" id="KW-1133">Transmembrane helix</keyword>
<keyword evidence="3" id="KW-1185">Reference proteome</keyword>
<accession>A0ABR9R4W8</accession>
<feature type="transmembrane region" description="Helical" evidence="1">
    <location>
        <begin position="9"/>
        <end position="30"/>
    </location>
</feature>
<reference evidence="2 3" key="1">
    <citation type="submission" date="2020-10" db="EMBL/GenBank/DDBJ databases">
        <title>ChiBAC.</title>
        <authorList>
            <person name="Zenner C."/>
            <person name="Hitch T.C.A."/>
            <person name="Clavel T."/>
        </authorList>
    </citation>
    <scope>NUCLEOTIDE SEQUENCE [LARGE SCALE GENOMIC DNA]</scope>
    <source>
        <strain evidence="2 3">DSM 109015</strain>
    </source>
</reference>
<dbReference type="Proteomes" id="UP000768567">
    <property type="component" value="Unassembled WGS sequence"/>
</dbReference>
<dbReference type="EMBL" id="JADCKC010000003">
    <property type="protein sequence ID" value="MBE5038158.1"/>
    <property type="molecule type" value="Genomic_DNA"/>
</dbReference>
<comment type="caution">
    <text evidence="2">The sequence shown here is derived from an EMBL/GenBank/DDBJ whole genome shotgun (WGS) entry which is preliminary data.</text>
</comment>
<keyword evidence="1" id="KW-0812">Transmembrane</keyword>
<name>A0ABR9R4W8_9FIRM</name>
<gene>
    <name evidence="2" type="ORF">INF35_10215</name>
</gene>
<keyword evidence="1" id="KW-0472">Membrane</keyword>
<evidence type="ECO:0008006" key="4">
    <source>
        <dbReference type="Google" id="ProtNLM"/>
    </source>
</evidence>
<evidence type="ECO:0000313" key="3">
    <source>
        <dbReference type="Proteomes" id="UP000768567"/>
    </source>
</evidence>
<sequence length="86" mass="9770">MFWHKVQRFLAIAMGAFFGVFLGYCLWTAWDHMARPELYAMNSAPWWVGVLVYGIGCAICELVLLAGWLFARFRAGKASPPDPDKK</sequence>
<organism evidence="2 3">
    <name type="scientific">Gemmiger gallinarum</name>
    <dbReference type="NCBI Taxonomy" id="2779354"/>
    <lineage>
        <taxon>Bacteria</taxon>
        <taxon>Bacillati</taxon>
        <taxon>Bacillota</taxon>
        <taxon>Clostridia</taxon>
        <taxon>Eubacteriales</taxon>
        <taxon>Gemmiger</taxon>
    </lineage>
</organism>
<protein>
    <recommendedName>
        <fullName evidence="4">DUF3955 domain-containing protein</fullName>
    </recommendedName>
</protein>
<evidence type="ECO:0000313" key="2">
    <source>
        <dbReference type="EMBL" id="MBE5038158.1"/>
    </source>
</evidence>
<dbReference type="RefSeq" id="WP_193502125.1">
    <property type="nucleotide sequence ID" value="NZ_JADCKC010000003.1"/>
</dbReference>